<feature type="domain" description="Rhodopsin" evidence="7">
    <location>
        <begin position="51"/>
        <end position="290"/>
    </location>
</feature>
<evidence type="ECO:0000256" key="2">
    <source>
        <dbReference type="ARBA" id="ARBA00022692"/>
    </source>
</evidence>
<reference evidence="8 9" key="1">
    <citation type="submission" date="2019-06" db="EMBL/GenBank/DDBJ databases">
        <title>Draft genome sequence of the filamentous fungus Phialemoniopsis curvata isolated from diesel fuel.</title>
        <authorList>
            <person name="Varaljay V.A."/>
            <person name="Lyon W.J."/>
            <person name="Crouch A.L."/>
            <person name="Drake C.E."/>
            <person name="Hollomon J.M."/>
            <person name="Nadeau L.J."/>
            <person name="Nunn H.S."/>
            <person name="Stevenson B.S."/>
            <person name="Bojanowski C.L."/>
            <person name="Crookes-Goodson W.J."/>
        </authorList>
    </citation>
    <scope>NUCLEOTIDE SEQUENCE [LARGE SCALE GENOMIC DNA]</scope>
    <source>
        <strain evidence="8 9">D216</strain>
    </source>
</reference>
<keyword evidence="9" id="KW-1185">Reference proteome</keyword>
<feature type="transmembrane region" description="Helical" evidence="6">
    <location>
        <begin position="70"/>
        <end position="93"/>
    </location>
</feature>
<feature type="transmembrane region" description="Helical" evidence="6">
    <location>
        <begin position="113"/>
        <end position="137"/>
    </location>
</feature>
<dbReference type="InterPro" id="IPR049326">
    <property type="entry name" value="Rhodopsin_dom_fungi"/>
</dbReference>
<evidence type="ECO:0000313" key="8">
    <source>
        <dbReference type="EMBL" id="TPX18705.1"/>
    </source>
</evidence>
<dbReference type="Pfam" id="PF20684">
    <property type="entry name" value="Fung_rhodopsin"/>
    <property type="match status" value="1"/>
</dbReference>
<keyword evidence="3 6" id="KW-1133">Transmembrane helix</keyword>
<dbReference type="Proteomes" id="UP000319257">
    <property type="component" value="Unassembled WGS sequence"/>
</dbReference>
<evidence type="ECO:0000259" key="7">
    <source>
        <dbReference type="Pfam" id="PF20684"/>
    </source>
</evidence>
<dbReference type="OrthoDB" id="3897607at2759"/>
<feature type="transmembrane region" description="Helical" evidence="6">
    <location>
        <begin position="228"/>
        <end position="247"/>
    </location>
</feature>
<proteinExistence type="inferred from homology"/>
<sequence>MDLSDPNLDLGKLAYAQPPIVPTGDARILVAVSILFAVLGFIVVVARVIFRWWLRASRTERTAWGWDDVLAAIALVPFEIQCVWSCLGAYYGLGMRDDDLGGNKLVMMRAAEYIAYFQICHALCVPFIKASIAVALMRITDARKYRYPLYFVILASTVLCLAGWISLVSLCKPTAALWNPTLGKCGNYDPIVKISYVVSIVTIITDWTCAIIPFFVLRKLQVSMRTKFLLLGVLGMGIFASVAAIVRYPWLKYYSAPKDQLWYTSHIILWCIVESGLGLLAGSLPPLHKLRTVLARRRATRTAQSGNISNSLEGSQNGAVVMDRISKGTKHNRHGTKTGHSTFVAGGEWDRLSDDAASGKHIIHSRSVQVHVDTDSMESSRENKSVSMV</sequence>
<evidence type="ECO:0000256" key="6">
    <source>
        <dbReference type="SAM" id="Phobius"/>
    </source>
</evidence>
<dbReference type="GO" id="GO:0016020">
    <property type="term" value="C:membrane"/>
    <property type="evidence" value="ECO:0007669"/>
    <property type="project" value="UniProtKB-SubCell"/>
</dbReference>
<evidence type="ECO:0000256" key="5">
    <source>
        <dbReference type="ARBA" id="ARBA00038359"/>
    </source>
</evidence>
<protein>
    <recommendedName>
        <fullName evidence="7">Rhodopsin domain-containing protein</fullName>
    </recommendedName>
</protein>
<name>A0A507B6F8_9PEZI</name>
<feature type="transmembrane region" description="Helical" evidence="6">
    <location>
        <begin position="149"/>
        <end position="170"/>
    </location>
</feature>
<dbReference type="InterPro" id="IPR052337">
    <property type="entry name" value="SAT4-like"/>
</dbReference>
<feature type="transmembrane region" description="Helical" evidence="6">
    <location>
        <begin position="190"/>
        <end position="216"/>
    </location>
</feature>
<accession>A0A507B6F8</accession>
<keyword evidence="2 6" id="KW-0812">Transmembrane</keyword>
<organism evidence="8 9">
    <name type="scientific">Thyridium curvatum</name>
    <dbReference type="NCBI Taxonomy" id="1093900"/>
    <lineage>
        <taxon>Eukaryota</taxon>
        <taxon>Fungi</taxon>
        <taxon>Dikarya</taxon>
        <taxon>Ascomycota</taxon>
        <taxon>Pezizomycotina</taxon>
        <taxon>Sordariomycetes</taxon>
        <taxon>Sordariomycetidae</taxon>
        <taxon>Thyridiales</taxon>
        <taxon>Thyridiaceae</taxon>
        <taxon>Thyridium</taxon>
    </lineage>
</organism>
<keyword evidence="4 6" id="KW-0472">Membrane</keyword>
<comment type="caution">
    <text evidence="8">The sequence shown here is derived from an EMBL/GenBank/DDBJ whole genome shotgun (WGS) entry which is preliminary data.</text>
</comment>
<dbReference type="PANTHER" id="PTHR33048">
    <property type="entry name" value="PTH11-LIKE INTEGRAL MEMBRANE PROTEIN (AFU_ORTHOLOGUE AFUA_5G11245)"/>
    <property type="match status" value="1"/>
</dbReference>
<dbReference type="InParanoid" id="A0A507B6F8"/>
<dbReference type="GeneID" id="41970009"/>
<dbReference type="EMBL" id="SKBQ01000010">
    <property type="protein sequence ID" value="TPX18705.1"/>
    <property type="molecule type" value="Genomic_DNA"/>
</dbReference>
<evidence type="ECO:0000313" key="9">
    <source>
        <dbReference type="Proteomes" id="UP000319257"/>
    </source>
</evidence>
<gene>
    <name evidence="8" type="ORF">E0L32_002562</name>
</gene>
<evidence type="ECO:0000256" key="1">
    <source>
        <dbReference type="ARBA" id="ARBA00004141"/>
    </source>
</evidence>
<dbReference type="AlphaFoldDB" id="A0A507B6F8"/>
<evidence type="ECO:0000256" key="4">
    <source>
        <dbReference type="ARBA" id="ARBA00023136"/>
    </source>
</evidence>
<feature type="transmembrane region" description="Helical" evidence="6">
    <location>
        <begin position="28"/>
        <end position="50"/>
    </location>
</feature>
<evidence type="ECO:0000256" key="3">
    <source>
        <dbReference type="ARBA" id="ARBA00022989"/>
    </source>
</evidence>
<feature type="transmembrane region" description="Helical" evidence="6">
    <location>
        <begin position="267"/>
        <end position="287"/>
    </location>
</feature>
<dbReference type="PANTHER" id="PTHR33048:SF15">
    <property type="entry name" value="INTEGRAL MEMBRANE PROTEIN"/>
    <property type="match status" value="1"/>
</dbReference>
<dbReference type="RefSeq" id="XP_031000416.1">
    <property type="nucleotide sequence ID" value="XM_031136765.1"/>
</dbReference>
<comment type="subcellular location">
    <subcellularLocation>
        <location evidence="1">Membrane</location>
        <topology evidence="1">Multi-pass membrane protein</topology>
    </subcellularLocation>
</comment>
<comment type="similarity">
    <text evidence="5">Belongs to the SAT4 family.</text>
</comment>